<dbReference type="SUPFAM" id="SSF56112">
    <property type="entry name" value="Protein kinase-like (PK-like)"/>
    <property type="match status" value="1"/>
</dbReference>
<feature type="domain" description="Aminoglycoside phosphotransferase" evidence="1">
    <location>
        <begin position="99"/>
        <end position="299"/>
    </location>
</feature>
<organism evidence="2">
    <name type="scientific">freshwater metagenome</name>
    <dbReference type="NCBI Taxonomy" id="449393"/>
    <lineage>
        <taxon>unclassified sequences</taxon>
        <taxon>metagenomes</taxon>
        <taxon>ecological metagenomes</taxon>
    </lineage>
</organism>
<evidence type="ECO:0000313" key="2">
    <source>
        <dbReference type="EMBL" id="CAB4563280.1"/>
    </source>
</evidence>
<dbReference type="AlphaFoldDB" id="A0A6J6DGT5"/>
<proteinExistence type="predicted"/>
<dbReference type="EMBL" id="CAEZTQ010000004">
    <property type="protein sequence ID" value="CAB4563280.1"/>
    <property type="molecule type" value="Genomic_DNA"/>
</dbReference>
<evidence type="ECO:0000259" key="1">
    <source>
        <dbReference type="Pfam" id="PF01636"/>
    </source>
</evidence>
<dbReference type="InterPro" id="IPR011009">
    <property type="entry name" value="Kinase-like_dom_sf"/>
</dbReference>
<dbReference type="EMBL" id="CAEZTC010000133">
    <property type="protein sequence ID" value="CAB4564558.1"/>
    <property type="molecule type" value="Genomic_DNA"/>
</dbReference>
<dbReference type="PANTHER" id="PTHR11012">
    <property type="entry name" value="PROTEIN KINASE-LIKE DOMAIN-CONTAINING"/>
    <property type="match status" value="1"/>
</dbReference>
<gene>
    <name evidence="3" type="ORF">UFOPK1572_01036</name>
    <name evidence="2" type="ORF">UFOPK1704_00058</name>
</gene>
<dbReference type="InterPro" id="IPR002575">
    <property type="entry name" value="Aminoglycoside_PTrfase"/>
</dbReference>
<protein>
    <submittedName>
        <fullName evidence="2">Unannotated protein</fullName>
    </submittedName>
</protein>
<name>A0A6J6DGT5_9ZZZZ</name>
<dbReference type="Pfam" id="PF01636">
    <property type="entry name" value="APH"/>
    <property type="match status" value="1"/>
</dbReference>
<dbReference type="Gene3D" id="3.90.1200.10">
    <property type="match status" value="1"/>
</dbReference>
<reference evidence="2" key="1">
    <citation type="submission" date="2020-05" db="EMBL/GenBank/DDBJ databases">
        <authorList>
            <person name="Chiriac C."/>
            <person name="Salcher M."/>
            <person name="Ghai R."/>
            <person name="Kavagutti S V."/>
        </authorList>
    </citation>
    <scope>NUCLEOTIDE SEQUENCE</scope>
</reference>
<accession>A0A6J6DGT5</accession>
<dbReference type="PANTHER" id="PTHR11012:SF30">
    <property type="entry name" value="PROTEIN KINASE-LIKE DOMAIN-CONTAINING"/>
    <property type="match status" value="1"/>
</dbReference>
<sequence>MAIVDLIGSGLGLISNESHITPQWVEGLLKGSGDLEGQNSVTAVTTERIGEGVGILSILQRVIPTYAQPTSAPKSFVVKYPTDDLTQRFTADALVLYIRELKFYAECAEKAPFKTAKCYGQAIAGDNTDFTIAMEDISHYRAMNQLDGVSLDDAKTLLNVLADFHASWWGSTQLDTMSSYFQPLDNPTYNAVLPMLWQGGWPIVEQHGMDVVPESVARIGGIWAEKVPWMLSNLMSPTTMCHGDYRADNLMFDGAQPVAIDFQLIGTGSGIYDVGYFISQSITAAVRSGHDRELVNGYLDRLESHGISVDRDEMWRQYLISICFCVTYGVTTFQGYADQNERGQQLIKEMLGRSLRAVADNDALQVFD</sequence>
<evidence type="ECO:0000313" key="3">
    <source>
        <dbReference type="EMBL" id="CAB4564558.1"/>
    </source>
</evidence>